<evidence type="ECO:0000313" key="3">
    <source>
        <dbReference type="Proteomes" id="UP001549047"/>
    </source>
</evidence>
<organism evidence="2 3">
    <name type="scientific">Rhizobium aquaticum</name>
    <dbReference type="NCBI Taxonomy" id="1549636"/>
    <lineage>
        <taxon>Bacteria</taxon>
        <taxon>Pseudomonadati</taxon>
        <taxon>Pseudomonadota</taxon>
        <taxon>Alphaproteobacteria</taxon>
        <taxon>Hyphomicrobiales</taxon>
        <taxon>Rhizobiaceae</taxon>
        <taxon>Rhizobium/Agrobacterium group</taxon>
        <taxon>Rhizobium</taxon>
    </lineage>
</organism>
<reference evidence="2 3" key="1">
    <citation type="submission" date="2024-06" db="EMBL/GenBank/DDBJ databases">
        <title>Genomic Encyclopedia of Type Strains, Phase IV (KMG-IV): sequencing the most valuable type-strain genomes for metagenomic binning, comparative biology and taxonomic classification.</title>
        <authorList>
            <person name="Goeker M."/>
        </authorList>
    </citation>
    <scope>NUCLEOTIDE SEQUENCE [LARGE SCALE GENOMIC DNA]</scope>
    <source>
        <strain evidence="2 3">DSM 29780</strain>
    </source>
</reference>
<keyword evidence="1" id="KW-1133">Transmembrane helix</keyword>
<dbReference type="EMBL" id="JBEPMB010000005">
    <property type="protein sequence ID" value="MET3614949.1"/>
    <property type="molecule type" value="Genomic_DNA"/>
</dbReference>
<keyword evidence="1" id="KW-0472">Membrane</keyword>
<dbReference type="RefSeq" id="WP_354557437.1">
    <property type="nucleotide sequence ID" value="NZ_JBEPMB010000005.1"/>
</dbReference>
<accession>A0ABV2J540</accession>
<dbReference type="Proteomes" id="UP001549047">
    <property type="component" value="Unassembled WGS sequence"/>
</dbReference>
<proteinExistence type="predicted"/>
<evidence type="ECO:0000256" key="1">
    <source>
        <dbReference type="SAM" id="Phobius"/>
    </source>
</evidence>
<sequence length="185" mass="20298">MRLVGALIWGLAAGFSLLITFGNVAVVGYEQSARSALREADLTQDMYKSIAGGDATRWATACLTEILGVRKELHLNQLDLIYGYAPLPETQLKLAEAHAFLLNFLRCSPSDGTAWLAAAMVMNTMNNDADVTMQYLALSRFYSPGNANAVRIRAQILQSVSPRLKTTYRDLLMEPGRSDAPGREK</sequence>
<keyword evidence="1" id="KW-0812">Transmembrane</keyword>
<protein>
    <submittedName>
        <fullName evidence="2">Uncharacterized protein</fullName>
    </submittedName>
</protein>
<feature type="transmembrane region" description="Helical" evidence="1">
    <location>
        <begin position="6"/>
        <end position="29"/>
    </location>
</feature>
<name>A0ABV2J540_9HYPH</name>
<evidence type="ECO:0000313" key="2">
    <source>
        <dbReference type="EMBL" id="MET3614949.1"/>
    </source>
</evidence>
<gene>
    <name evidence="2" type="ORF">ABID16_003292</name>
</gene>
<comment type="caution">
    <text evidence="2">The sequence shown here is derived from an EMBL/GenBank/DDBJ whole genome shotgun (WGS) entry which is preliminary data.</text>
</comment>
<keyword evidence="3" id="KW-1185">Reference proteome</keyword>